<dbReference type="InterPro" id="IPR001387">
    <property type="entry name" value="Cro/C1-type_HTH"/>
</dbReference>
<dbReference type="EMBL" id="UGNP01000001">
    <property type="protein sequence ID" value="STX10572.1"/>
    <property type="molecule type" value="Genomic_DNA"/>
</dbReference>
<comment type="caution">
    <text evidence="2">The sequence shown here is derived from an EMBL/GenBank/DDBJ whole genome shotgun (WGS) entry which is preliminary data.</text>
</comment>
<dbReference type="Pfam" id="PF01381">
    <property type="entry name" value="HTH_3"/>
    <property type="match status" value="1"/>
</dbReference>
<dbReference type="OrthoDB" id="9813152at2"/>
<feature type="domain" description="HTH cro/C1-type" evidence="1">
    <location>
        <begin position="11"/>
        <end position="29"/>
    </location>
</feature>
<dbReference type="AlphaFoldDB" id="A0A8B4QD03"/>
<proteinExistence type="predicted"/>
<evidence type="ECO:0000313" key="2">
    <source>
        <dbReference type="EMBL" id="STX10572.1"/>
    </source>
</evidence>
<dbReference type="PROSITE" id="PS50943">
    <property type="entry name" value="HTH_CROC1"/>
    <property type="match status" value="1"/>
</dbReference>
<protein>
    <submittedName>
        <fullName evidence="3">Helix-turn-helix protein</fullName>
    </submittedName>
</protein>
<dbReference type="GO" id="GO:0003677">
    <property type="term" value="F:DNA binding"/>
    <property type="evidence" value="ECO:0007669"/>
    <property type="project" value="InterPro"/>
</dbReference>
<dbReference type="SUPFAM" id="SSF47413">
    <property type="entry name" value="lambda repressor-like DNA-binding domains"/>
    <property type="match status" value="1"/>
</dbReference>
<name>A0A8B4QD03_9BACL</name>
<dbReference type="Proteomes" id="UP000254330">
    <property type="component" value="Unassembled WGS sequence"/>
</dbReference>
<dbReference type="InterPro" id="IPR010982">
    <property type="entry name" value="Lambda_DNA-bd_dom_sf"/>
</dbReference>
<dbReference type="RefSeq" id="WP_115329400.1">
    <property type="nucleotide sequence ID" value="NZ_BJUE01000083.1"/>
</dbReference>
<evidence type="ECO:0000259" key="1">
    <source>
        <dbReference type="PROSITE" id="PS50943"/>
    </source>
</evidence>
<dbReference type="EMBL" id="SNZG01000042">
    <property type="protein sequence ID" value="TDR34189.1"/>
    <property type="molecule type" value="Genomic_DNA"/>
</dbReference>
<gene>
    <name evidence="3" type="ORF">DFR61_1421</name>
    <name evidence="2" type="ORF">NCTC10597_02320</name>
</gene>
<dbReference type="Proteomes" id="UP000294641">
    <property type="component" value="Unassembled WGS sequence"/>
</dbReference>
<evidence type="ECO:0000313" key="3">
    <source>
        <dbReference type="EMBL" id="TDR34189.1"/>
    </source>
</evidence>
<accession>A0A8B4QD03</accession>
<dbReference type="Gene3D" id="1.10.260.40">
    <property type="entry name" value="lambda repressor-like DNA-binding domains"/>
    <property type="match status" value="1"/>
</dbReference>
<evidence type="ECO:0000313" key="4">
    <source>
        <dbReference type="Proteomes" id="UP000254330"/>
    </source>
</evidence>
<reference evidence="2 4" key="1">
    <citation type="submission" date="2018-06" db="EMBL/GenBank/DDBJ databases">
        <authorList>
            <consortium name="Pathogen Informatics"/>
            <person name="Doyle S."/>
        </authorList>
    </citation>
    <scope>NUCLEOTIDE SEQUENCE [LARGE SCALE GENOMIC DNA]</scope>
    <source>
        <strain evidence="2 4">NCTC10597</strain>
    </source>
</reference>
<keyword evidence="5" id="KW-1185">Reference proteome</keyword>
<sequence length="35" mass="4107">MINKKTFGSFIREKRLEQGLTQKELAEKLILTSVR</sequence>
<reference evidence="3 5" key="2">
    <citation type="submission" date="2019-03" db="EMBL/GenBank/DDBJ databases">
        <title>Genomic Encyclopedia of Type Strains, Phase IV (KMG-IV): sequencing the most valuable type-strain genomes for metagenomic binning, comparative biology and taxonomic classification.</title>
        <authorList>
            <person name="Goeker M."/>
        </authorList>
    </citation>
    <scope>NUCLEOTIDE SEQUENCE [LARGE SCALE GENOMIC DNA]</scope>
    <source>
        <strain evidence="3 5">DSM 20580</strain>
    </source>
</reference>
<evidence type="ECO:0000313" key="5">
    <source>
        <dbReference type="Proteomes" id="UP000294641"/>
    </source>
</evidence>
<organism evidence="2 4">
    <name type="scientific">Kurthia zopfii</name>
    <dbReference type="NCBI Taxonomy" id="1650"/>
    <lineage>
        <taxon>Bacteria</taxon>
        <taxon>Bacillati</taxon>
        <taxon>Bacillota</taxon>
        <taxon>Bacilli</taxon>
        <taxon>Bacillales</taxon>
        <taxon>Caryophanaceae</taxon>
        <taxon>Kurthia</taxon>
    </lineage>
</organism>